<evidence type="ECO:0000313" key="1">
    <source>
        <dbReference type="EMBL" id="MBL1219345.1"/>
    </source>
</evidence>
<dbReference type="RefSeq" id="WP_202088449.1">
    <property type="nucleotide sequence ID" value="NZ_JAELVM010000001.1"/>
</dbReference>
<gene>
    <name evidence="1" type="ORF">JET18_00725</name>
</gene>
<reference evidence="1 2" key="1">
    <citation type="submission" date="2020-12" db="EMBL/GenBank/DDBJ databases">
        <title>Chryseobacterium endoalhailicus sp. nov., isolated from seed of leguminous plant.</title>
        <authorList>
            <person name="Zhang X."/>
        </authorList>
    </citation>
    <scope>NUCLEOTIDE SEQUENCE [LARGE SCALE GENOMIC DNA]</scope>
    <source>
        <strain evidence="1 2">L7</strain>
    </source>
</reference>
<keyword evidence="2" id="KW-1185">Reference proteome</keyword>
<accession>A0ABS1Q9R6</accession>
<protein>
    <submittedName>
        <fullName evidence="1">Uncharacterized protein</fullName>
    </submittedName>
</protein>
<organism evidence="1 2">
    <name type="scientific">Chryseobacterium endalhagicum</name>
    <dbReference type="NCBI Taxonomy" id="2797638"/>
    <lineage>
        <taxon>Bacteria</taxon>
        <taxon>Pseudomonadati</taxon>
        <taxon>Bacteroidota</taxon>
        <taxon>Flavobacteriia</taxon>
        <taxon>Flavobacteriales</taxon>
        <taxon>Weeksellaceae</taxon>
        <taxon>Chryseobacterium group</taxon>
        <taxon>Chryseobacterium</taxon>
    </lineage>
</organism>
<proteinExistence type="predicted"/>
<sequence>MRILFFDYFWINPDMNWSFLFINSNYISLLTRDETVMFRGWFSHFLPSDRLDYQFYTALHLKSLERFSILFTV</sequence>
<dbReference type="Proteomes" id="UP000661696">
    <property type="component" value="Unassembled WGS sequence"/>
</dbReference>
<comment type="caution">
    <text evidence="1">The sequence shown here is derived from an EMBL/GenBank/DDBJ whole genome shotgun (WGS) entry which is preliminary data.</text>
</comment>
<evidence type="ECO:0000313" key="2">
    <source>
        <dbReference type="Proteomes" id="UP000661696"/>
    </source>
</evidence>
<name>A0ABS1Q9R6_9FLAO</name>
<dbReference type="EMBL" id="JAELVM010000001">
    <property type="protein sequence ID" value="MBL1219345.1"/>
    <property type="molecule type" value="Genomic_DNA"/>
</dbReference>